<reference evidence="2 3" key="1">
    <citation type="journal article" date="2019" name="Emerg. Microbes Infect.">
        <title>Comprehensive subspecies identification of 175 nontuberculous mycobacteria species based on 7547 genomic profiles.</title>
        <authorList>
            <person name="Matsumoto Y."/>
            <person name="Kinjo T."/>
            <person name="Motooka D."/>
            <person name="Nabeya D."/>
            <person name="Jung N."/>
            <person name="Uechi K."/>
            <person name="Horii T."/>
            <person name="Iida T."/>
            <person name="Fujita J."/>
            <person name="Nakamura S."/>
        </authorList>
    </citation>
    <scope>NUCLEOTIDE SEQUENCE [LARGE SCALE GENOMIC DNA]</scope>
    <source>
        <strain evidence="2 3">JCM 15653</strain>
    </source>
</reference>
<evidence type="ECO:0000256" key="1">
    <source>
        <dbReference type="SAM" id="MobiDB-lite"/>
    </source>
</evidence>
<name>A0ABM7IZS1_9MYCO</name>
<evidence type="ECO:0008006" key="4">
    <source>
        <dbReference type="Google" id="ProtNLM"/>
    </source>
</evidence>
<feature type="region of interest" description="Disordered" evidence="1">
    <location>
        <begin position="1"/>
        <end position="42"/>
    </location>
</feature>
<evidence type="ECO:0000313" key="2">
    <source>
        <dbReference type="EMBL" id="BBX92363.1"/>
    </source>
</evidence>
<evidence type="ECO:0000313" key="3">
    <source>
        <dbReference type="Proteomes" id="UP000466683"/>
    </source>
</evidence>
<feature type="compositionally biased region" description="Polar residues" evidence="1">
    <location>
        <begin position="21"/>
        <end position="32"/>
    </location>
</feature>
<proteinExistence type="predicted"/>
<dbReference type="Proteomes" id="UP000466683">
    <property type="component" value="Chromosome"/>
</dbReference>
<keyword evidence="3" id="KW-1185">Reference proteome</keyword>
<dbReference type="EMBL" id="AP022579">
    <property type="protein sequence ID" value="BBX92363.1"/>
    <property type="molecule type" value="Genomic_DNA"/>
</dbReference>
<gene>
    <name evidence="2" type="ORF">MBOE_40120</name>
</gene>
<sequence length="158" mass="16994">MDRLPSRPAARARTLELDTWGQPTTTEENAMSGSGPFGFDPEDFDRVAREAGEGLRDALDGLGKFLGNPGQGVGWAGLLDEVSRFSRPRTEPETTGEKGDGVWAIYTVDDAGGAHIEQVYPNELEALRANASNTDPGRRVRFLPYGIAVSVLDADTGE</sequence>
<protein>
    <recommendedName>
        <fullName evidence="4">Transmembrane protein</fullName>
    </recommendedName>
</protein>
<accession>A0ABM7IZS1</accession>
<organism evidence="2 3">
    <name type="scientific">Mycolicibacterium boenickei</name>
    <dbReference type="NCBI Taxonomy" id="146017"/>
    <lineage>
        <taxon>Bacteria</taxon>
        <taxon>Bacillati</taxon>
        <taxon>Actinomycetota</taxon>
        <taxon>Actinomycetes</taxon>
        <taxon>Mycobacteriales</taxon>
        <taxon>Mycobacteriaceae</taxon>
        <taxon>Mycolicibacterium</taxon>
    </lineage>
</organism>